<feature type="chain" id="PRO_5044784866" description="Ectonucleotide pyrophosphatase/phosphodiesterase family member 7-like" evidence="2">
    <location>
        <begin position="20"/>
        <end position="493"/>
    </location>
</feature>
<dbReference type="Gene3D" id="3.40.720.10">
    <property type="entry name" value="Alkaline Phosphatase, subunit A"/>
    <property type="match status" value="1"/>
</dbReference>
<protein>
    <recommendedName>
        <fullName evidence="5">Ectonucleotide pyrophosphatase/phosphodiesterase family member 7-like</fullName>
    </recommendedName>
</protein>
<comment type="caution">
    <text evidence="3">The sequence shown here is derived from an EMBL/GenBank/DDBJ whole genome shotgun (WGS) entry which is preliminary data.</text>
</comment>
<dbReference type="Pfam" id="PF01663">
    <property type="entry name" value="Phosphodiest"/>
    <property type="match status" value="1"/>
</dbReference>
<evidence type="ECO:0000256" key="1">
    <source>
        <dbReference type="SAM" id="Phobius"/>
    </source>
</evidence>
<evidence type="ECO:0000256" key="2">
    <source>
        <dbReference type="SAM" id="SignalP"/>
    </source>
</evidence>
<evidence type="ECO:0000313" key="3">
    <source>
        <dbReference type="EMBL" id="KAL0964869.1"/>
    </source>
</evidence>
<dbReference type="InterPro" id="IPR017850">
    <property type="entry name" value="Alkaline_phosphatase_core_sf"/>
</dbReference>
<proteinExistence type="predicted"/>
<gene>
    <name evidence="3" type="ORF">UPYG_G00330180</name>
</gene>
<feature type="transmembrane region" description="Helical" evidence="1">
    <location>
        <begin position="445"/>
        <end position="469"/>
    </location>
</feature>
<keyword evidence="1" id="KW-0472">Membrane</keyword>
<accession>A0ABD0W1W3</accession>
<dbReference type="InterPro" id="IPR002591">
    <property type="entry name" value="Phosphodiest/P_Trfase"/>
</dbReference>
<reference evidence="3 4" key="1">
    <citation type="submission" date="2024-06" db="EMBL/GenBank/DDBJ databases">
        <authorList>
            <person name="Pan Q."/>
            <person name="Wen M."/>
            <person name="Jouanno E."/>
            <person name="Zahm M."/>
            <person name="Klopp C."/>
            <person name="Cabau C."/>
            <person name="Louis A."/>
            <person name="Berthelot C."/>
            <person name="Parey E."/>
            <person name="Roest Crollius H."/>
            <person name="Montfort J."/>
            <person name="Robinson-Rechavi M."/>
            <person name="Bouchez O."/>
            <person name="Lampietro C."/>
            <person name="Lopez Roques C."/>
            <person name="Donnadieu C."/>
            <person name="Postlethwait J."/>
            <person name="Bobe J."/>
            <person name="Verreycken H."/>
            <person name="Guiguen Y."/>
        </authorList>
    </citation>
    <scope>NUCLEOTIDE SEQUENCE [LARGE SCALE GENOMIC DNA]</scope>
    <source>
        <strain evidence="3">Up_M1</strain>
        <tissue evidence="3">Testis</tissue>
    </source>
</reference>
<keyword evidence="1" id="KW-0812">Transmembrane</keyword>
<feature type="signal peptide" evidence="2">
    <location>
        <begin position="1"/>
        <end position="19"/>
    </location>
</feature>
<dbReference type="Proteomes" id="UP001557470">
    <property type="component" value="Unassembled WGS sequence"/>
</dbReference>
<keyword evidence="1" id="KW-1133">Transmembrane helix</keyword>
<dbReference type="PANTHER" id="PTHR10151:SF63">
    <property type="entry name" value="ECTONUCLEOTIDE PYROPHOSPHATASE_PHOSPHODIESTERASE FAMILY MEMBER 7"/>
    <property type="match status" value="1"/>
</dbReference>
<dbReference type="CDD" id="cd16018">
    <property type="entry name" value="Enpp"/>
    <property type="match status" value="1"/>
</dbReference>
<evidence type="ECO:0000313" key="4">
    <source>
        <dbReference type="Proteomes" id="UP001557470"/>
    </source>
</evidence>
<organism evidence="3 4">
    <name type="scientific">Umbra pygmaea</name>
    <name type="common">Eastern mudminnow</name>
    <dbReference type="NCBI Taxonomy" id="75934"/>
    <lineage>
        <taxon>Eukaryota</taxon>
        <taxon>Metazoa</taxon>
        <taxon>Chordata</taxon>
        <taxon>Craniata</taxon>
        <taxon>Vertebrata</taxon>
        <taxon>Euteleostomi</taxon>
        <taxon>Actinopterygii</taxon>
        <taxon>Neopterygii</taxon>
        <taxon>Teleostei</taxon>
        <taxon>Protacanthopterygii</taxon>
        <taxon>Esociformes</taxon>
        <taxon>Umbridae</taxon>
        <taxon>Umbra</taxon>
    </lineage>
</organism>
<dbReference type="EMBL" id="JAGEUA010000010">
    <property type="protein sequence ID" value="KAL0964869.1"/>
    <property type="molecule type" value="Genomic_DNA"/>
</dbReference>
<keyword evidence="4" id="KW-1185">Reference proteome</keyword>
<dbReference type="Gene3D" id="3.30.1360.180">
    <property type="match status" value="1"/>
</dbReference>
<dbReference type="SUPFAM" id="SSF53649">
    <property type="entry name" value="Alkaline phosphatase-like"/>
    <property type="match status" value="1"/>
</dbReference>
<dbReference type="AlphaFoldDB" id="A0ABD0W1W3"/>
<name>A0ABD0W1W3_UMBPY</name>
<sequence length="493" mass="56252">MLLLNLVFLCQLALSPSVAAPYQGTHPGLNAPHTGSSPRSSRNKLLLISFDGFRWDYDRDVDTPYLDKMGRDGVRAAYVTPPYLTITSPSHFTLLTGRYIENHGVIHNVWFNTTTQEKKQYYMTQFVDSYWDNGSLPIWITAQRQGLKAGSLHFPGTAATYKGERVKVSQVEPRFYEHNNETDWRINVDKVIGQWFYEEDLDFVSLYFGEPDSTGHKYGPDSPERREMVRQVDRTVGYIRDTAQRHSLSDRLNIIITADHGMTTVLQNNSVDKITLSKIPGFDFRDIEFQLLDYGPTGMLLPKEGMLEKVYQVLRRGHPHLHVYKKEDMPGRLHYSNHPRLLPLILIADQGYVLNGFFPVQTNKGEHGYDNQVMDMKPFFRAVGPDFQKNLAVGPFETVNVYPLMCHLLGLTPEVNDGSLEVTRQMLITNKDLGSNDNRDVQWELLIGLSAVAGFLAVVFVVTTAYTMLNRRKQRPDSITEDLNGEAYENSTF</sequence>
<keyword evidence="2" id="KW-0732">Signal</keyword>
<dbReference type="PANTHER" id="PTHR10151">
    <property type="entry name" value="ECTONUCLEOTIDE PYROPHOSPHATASE/PHOSPHODIESTERASE"/>
    <property type="match status" value="1"/>
</dbReference>
<evidence type="ECO:0008006" key="5">
    <source>
        <dbReference type="Google" id="ProtNLM"/>
    </source>
</evidence>